<dbReference type="SUPFAM" id="SSF53850">
    <property type="entry name" value="Periplasmic binding protein-like II"/>
    <property type="match status" value="1"/>
</dbReference>
<feature type="domain" description="ABC-type glycine betaine transport system substrate-binding" evidence="1">
    <location>
        <begin position="162"/>
        <end position="226"/>
    </location>
</feature>
<comment type="caution">
    <text evidence="2">The sequence shown here is derived from an EMBL/GenBank/DDBJ whole genome shotgun (WGS) entry which is preliminary data.</text>
</comment>
<dbReference type="Proteomes" id="UP000823889">
    <property type="component" value="Unassembled WGS sequence"/>
</dbReference>
<sequence length="247" mass="27281">MTTAHINALTFRKWPKLTAVVTVLGLTGLMSGFSLPSYAQEAAVCEVPRPIKLSAMPWPANQVLIGVESFLLQHGYGCEVEPVAVEANNSVEALVQEQVDVGSEIWLKTVEETWAKASAEGQVVRGAELFMSAEPKVIPEPLQAHVPTHTKEQAADDIPACISDPKCEYPKNAVFSAFSQNFYQQAPELSAFFANVRVAPELMQDIQARLDEGESVEEVVQWFLSQQQDVWRQWLSITAAQRVNQAL</sequence>
<dbReference type="Gene3D" id="3.40.190.10">
    <property type="entry name" value="Periplasmic binding protein-like II"/>
    <property type="match status" value="1"/>
</dbReference>
<protein>
    <recommendedName>
        <fullName evidence="1">ABC-type glycine betaine transport system substrate-binding domain-containing protein</fullName>
    </recommendedName>
</protein>
<evidence type="ECO:0000259" key="1">
    <source>
        <dbReference type="Pfam" id="PF04069"/>
    </source>
</evidence>
<reference evidence="2" key="1">
    <citation type="journal article" date="2021" name="PeerJ">
        <title>Extensive microbial diversity within the chicken gut microbiome revealed by metagenomics and culture.</title>
        <authorList>
            <person name="Gilroy R."/>
            <person name="Ravi A."/>
            <person name="Getino M."/>
            <person name="Pursley I."/>
            <person name="Horton D.L."/>
            <person name="Alikhan N.F."/>
            <person name="Baker D."/>
            <person name="Gharbi K."/>
            <person name="Hall N."/>
            <person name="Watson M."/>
            <person name="Adriaenssens E.M."/>
            <person name="Foster-Nyarko E."/>
            <person name="Jarju S."/>
            <person name="Secka A."/>
            <person name="Antonio M."/>
            <person name="Oren A."/>
            <person name="Chaudhuri R.R."/>
            <person name="La Ragione R."/>
            <person name="Hildebrand F."/>
            <person name="Pallen M.J."/>
        </authorList>
    </citation>
    <scope>NUCLEOTIDE SEQUENCE</scope>
    <source>
        <strain evidence="2">9264</strain>
    </source>
</reference>
<accession>A0A9D2RLK3</accession>
<name>A0A9D2RLK3_9BURK</name>
<dbReference type="InterPro" id="IPR007210">
    <property type="entry name" value="ABC_Gly_betaine_transp_sub-bd"/>
</dbReference>
<evidence type="ECO:0000313" key="2">
    <source>
        <dbReference type="EMBL" id="HJD44886.1"/>
    </source>
</evidence>
<dbReference type="AlphaFoldDB" id="A0A9D2RLK3"/>
<proteinExistence type="predicted"/>
<gene>
    <name evidence="2" type="ORF">H9906_07660</name>
</gene>
<organism evidence="2 3">
    <name type="scientific">Candidatus Paenalcaligenes intestinipullorum</name>
    <dbReference type="NCBI Taxonomy" id="2838718"/>
    <lineage>
        <taxon>Bacteria</taxon>
        <taxon>Pseudomonadati</taxon>
        <taxon>Pseudomonadota</taxon>
        <taxon>Betaproteobacteria</taxon>
        <taxon>Burkholderiales</taxon>
        <taxon>Alcaligenaceae</taxon>
        <taxon>Paenalcaligenes</taxon>
    </lineage>
</organism>
<reference evidence="2" key="2">
    <citation type="submission" date="2021-04" db="EMBL/GenBank/DDBJ databases">
        <authorList>
            <person name="Gilroy R."/>
        </authorList>
    </citation>
    <scope>NUCLEOTIDE SEQUENCE</scope>
    <source>
        <strain evidence="2">9264</strain>
    </source>
</reference>
<dbReference type="GO" id="GO:0043190">
    <property type="term" value="C:ATP-binding cassette (ABC) transporter complex"/>
    <property type="evidence" value="ECO:0007669"/>
    <property type="project" value="InterPro"/>
</dbReference>
<evidence type="ECO:0000313" key="3">
    <source>
        <dbReference type="Proteomes" id="UP000823889"/>
    </source>
</evidence>
<dbReference type="EMBL" id="DWUQ01000158">
    <property type="protein sequence ID" value="HJD44886.1"/>
    <property type="molecule type" value="Genomic_DNA"/>
</dbReference>
<feature type="domain" description="ABC-type glycine betaine transport system substrate-binding" evidence="1">
    <location>
        <begin position="50"/>
        <end position="126"/>
    </location>
</feature>
<dbReference type="GO" id="GO:0022857">
    <property type="term" value="F:transmembrane transporter activity"/>
    <property type="evidence" value="ECO:0007669"/>
    <property type="project" value="InterPro"/>
</dbReference>
<dbReference type="Pfam" id="PF04069">
    <property type="entry name" value="OpuAC"/>
    <property type="match status" value="2"/>
</dbReference>